<proteinExistence type="predicted"/>
<feature type="domain" description="Glycosyl transferase family 1" evidence="1">
    <location>
        <begin position="188"/>
        <end position="345"/>
    </location>
</feature>
<evidence type="ECO:0000259" key="1">
    <source>
        <dbReference type="Pfam" id="PF00534"/>
    </source>
</evidence>
<evidence type="ECO:0000313" key="3">
    <source>
        <dbReference type="Proteomes" id="UP000630086"/>
    </source>
</evidence>
<reference evidence="2" key="1">
    <citation type="submission" date="2020-07" db="EMBL/GenBank/DDBJ databases">
        <title>Draft genome sequence of Lactobacillus helveticus strain JCM 1062.</title>
        <authorList>
            <person name="Endo A."/>
            <person name="Maeno S."/>
            <person name="Kido Y."/>
        </authorList>
    </citation>
    <scope>NUCLEOTIDE SEQUENCE</scope>
    <source>
        <strain evidence="2">JCM 1062</strain>
    </source>
</reference>
<dbReference type="EMBL" id="BLYV01000273">
    <property type="protein sequence ID" value="GFP13388.1"/>
    <property type="molecule type" value="Genomic_DNA"/>
</dbReference>
<keyword evidence="2" id="KW-0808">Transferase</keyword>
<dbReference type="GO" id="GO:0016757">
    <property type="term" value="F:glycosyltransferase activity"/>
    <property type="evidence" value="ECO:0007669"/>
    <property type="project" value="InterPro"/>
</dbReference>
<dbReference type="AlphaFoldDB" id="A0AAV4E5X9"/>
<dbReference type="InterPro" id="IPR050194">
    <property type="entry name" value="Glycosyltransferase_grp1"/>
</dbReference>
<dbReference type="RefSeq" id="WP_101511615.1">
    <property type="nucleotide sequence ID" value="NZ_BLYU01000348.1"/>
</dbReference>
<dbReference type="PANTHER" id="PTHR45947:SF3">
    <property type="entry name" value="SULFOQUINOVOSYL TRANSFERASE SQD2"/>
    <property type="match status" value="1"/>
</dbReference>
<comment type="caution">
    <text evidence="2">The sequence shown here is derived from an EMBL/GenBank/DDBJ whole genome shotgun (WGS) entry which is preliminary data.</text>
</comment>
<organism evidence="2 3">
    <name type="scientific">Lactobacillus helveticus</name>
    <name type="common">Lactobacillus suntoryeus</name>
    <dbReference type="NCBI Taxonomy" id="1587"/>
    <lineage>
        <taxon>Bacteria</taxon>
        <taxon>Bacillati</taxon>
        <taxon>Bacillota</taxon>
        <taxon>Bacilli</taxon>
        <taxon>Lactobacillales</taxon>
        <taxon>Lactobacillaceae</taxon>
        <taxon>Lactobacillus</taxon>
    </lineage>
</organism>
<dbReference type="CDD" id="cd03812">
    <property type="entry name" value="GT4_CapH-like"/>
    <property type="match status" value="1"/>
</dbReference>
<accession>A0AAV4E5X9</accession>
<dbReference type="Pfam" id="PF00534">
    <property type="entry name" value="Glycos_transf_1"/>
    <property type="match status" value="1"/>
</dbReference>
<dbReference type="Gene3D" id="3.40.50.2000">
    <property type="entry name" value="Glycogen Phosphorylase B"/>
    <property type="match status" value="2"/>
</dbReference>
<name>A0AAV4E5X9_LACHE</name>
<evidence type="ECO:0000313" key="2">
    <source>
        <dbReference type="EMBL" id="GFP13388.1"/>
    </source>
</evidence>
<dbReference type="PANTHER" id="PTHR45947">
    <property type="entry name" value="SULFOQUINOVOSYL TRANSFERASE SQD2"/>
    <property type="match status" value="1"/>
</dbReference>
<dbReference type="Proteomes" id="UP000630086">
    <property type="component" value="Unassembled WGS sequence"/>
</dbReference>
<protein>
    <submittedName>
        <fullName evidence="2">Glycosyl transferase</fullName>
    </submittedName>
</protein>
<sequence>MFKVLVFGMTENPGGVESVIINYYKRLQNKKIHFDFLCNTKNKIAYEDLLISMQSKIYKITARSTNIFDYYKELHSFFKEHAHEYDCIWINVNNLVNIDYLIMAKKFGIKKRIIHSHNSHLMEKGIRANIKKIIHFINKKRLFKYATDYWACSSDAAKWLYIDSILKNVRIIKNAIDSRKLVFNLHKREKIKQKYHLENSLVIGNVGRLQLQKNQEFCLRVIKNLQVMKPDVKMVFVGEGPDHAKLVELVNKYGLNSKVLFVGVQKDIEGWLSAFDVFLFPSLFEGLPLALLEAQANGVPVVASSDAIPQDVKINKNFKFLSLKQNISCWIKYILKVKRENDEENIYKNFLKSGYEINKAASELENIFINE</sequence>
<dbReference type="SUPFAM" id="SSF53756">
    <property type="entry name" value="UDP-Glycosyltransferase/glycogen phosphorylase"/>
    <property type="match status" value="1"/>
</dbReference>
<gene>
    <name evidence="2" type="primary">rfaG</name>
    <name evidence="2" type="ORF">LHEJCM1062_12600</name>
</gene>
<dbReference type="InterPro" id="IPR001296">
    <property type="entry name" value="Glyco_trans_1"/>
</dbReference>